<feature type="domain" description="CRIB" evidence="3">
    <location>
        <begin position="110"/>
        <end position="123"/>
    </location>
</feature>
<name>A0A8H5EUI1_9AGAR</name>
<evidence type="ECO:0008006" key="6">
    <source>
        <dbReference type="Google" id="ProtNLM"/>
    </source>
</evidence>
<dbReference type="Gene3D" id="3.90.810.10">
    <property type="entry name" value="CRIB domain"/>
    <property type="match status" value="1"/>
</dbReference>
<feature type="domain" description="CRIB" evidence="3">
    <location>
        <begin position="287"/>
        <end position="300"/>
    </location>
</feature>
<dbReference type="SMART" id="SM00233">
    <property type="entry name" value="PH"/>
    <property type="match status" value="2"/>
</dbReference>
<proteinExistence type="predicted"/>
<evidence type="ECO:0000259" key="2">
    <source>
        <dbReference type="PROSITE" id="PS50003"/>
    </source>
</evidence>
<organism evidence="4 5">
    <name type="scientific">Psilocybe cf. subviscida</name>
    <dbReference type="NCBI Taxonomy" id="2480587"/>
    <lineage>
        <taxon>Eukaryota</taxon>
        <taxon>Fungi</taxon>
        <taxon>Dikarya</taxon>
        <taxon>Basidiomycota</taxon>
        <taxon>Agaricomycotina</taxon>
        <taxon>Agaricomycetes</taxon>
        <taxon>Agaricomycetidae</taxon>
        <taxon>Agaricales</taxon>
        <taxon>Agaricineae</taxon>
        <taxon>Strophariaceae</taxon>
        <taxon>Psilocybe</taxon>
    </lineage>
</organism>
<dbReference type="Pfam" id="PF00786">
    <property type="entry name" value="PBD"/>
    <property type="match status" value="2"/>
</dbReference>
<sequence>MSSKKASTSVPKLIRSGNVGVRERSTFGGTAWKTKKLELDNEALTIINTSSNRRTRISLQDVAELERTDLTDHSLCLRAKDKRYNLSFSSDPELYDWQDDIYQRCPLGNYSSPFDFVHKSHIGADNPTGNFGDTTILPIYAEIMGGVQQPAAKAGATSRPASNIPLGVVKVATTSTGGVILEGLYTAKLAGVFAALRSKQRWVTLTPQALIIHRQSSKTSPASKTIPLPALTQIEPHPKLDNCLLVEFTTRPSSARTELVSIVFKSNPELYTWRDALYLRSALSSPIGNPTNLVHHVHVGVDPNGTFTGLPVDWQGTVGGASGAAAVSAADKKARRQSRRKSAPLVTPPPTASAAVV</sequence>
<gene>
    <name evidence="4" type="ORF">D9619_003716</name>
</gene>
<dbReference type="InterPro" id="IPR001849">
    <property type="entry name" value="PH_domain"/>
</dbReference>
<evidence type="ECO:0000256" key="1">
    <source>
        <dbReference type="SAM" id="MobiDB-lite"/>
    </source>
</evidence>
<dbReference type="SMART" id="SM00285">
    <property type="entry name" value="PBD"/>
    <property type="match status" value="2"/>
</dbReference>
<feature type="domain" description="PH" evidence="2">
    <location>
        <begin position="12"/>
        <end position="106"/>
    </location>
</feature>
<dbReference type="InterPro" id="IPR036936">
    <property type="entry name" value="CRIB_dom_sf"/>
</dbReference>
<reference evidence="4 5" key="1">
    <citation type="journal article" date="2020" name="ISME J.">
        <title>Uncovering the hidden diversity of litter-decomposition mechanisms in mushroom-forming fungi.</title>
        <authorList>
            <person name="Floudas D."/>
            <person name="Bentzer J."/>
            <person name="Ahren D."/>
            <person name="Johansson T."/>
            <person name="Persson P."/>
            <person name="Tunlid A."/>
        </authorList>
    </citation>
    <scope>NUCLEOTIDE SEQUENCE [LARGE SCALE GENOMIC DNA]</scope>
    <source>
        <strain evidence="4 5">CBS 101986</strain>
    </source>
</reference>
<dbReference type="Proteomes" id="UP000567179">
    <property type="component" value="Unassembled WGS sequence"/>
</dbReference>
<accession>A0A8H5EUI1</accession>
<dbReference type="EMBL" id="JAACJJ010000056">
    <property type="protein sequence ID" value="KAF5313000.1"/>
    <property type="molecule type" value="Genomic_DNA"/>
</dbReference>
<dbReference type="OrthoDB" id="248923at2759"/>
<dbReference type="PROSITE" id="PS50108">
    <property type="entry name" value="CRIB"/>
    <property type="match status" value="2"/>
</dbReference>
<keyword evidence="5" id="KW-1185">Reference proteome</keyword>
<evidence type="ECO:0000313" key="4">
    <source>
        <dbReference type="EMBL" id="KAF5313000.1"/>
    </source>
</evidence>
<dbReference type="InterPro" id="IPR000095">
    <property type="entry name" value="CRIB_dom"/>
</dbReference>
<feature type="region of interest" description="Disordered" evidence="1">
    <location>
        <begin position="328"/>
        <end position="357"/>
    </location>
</feature>
<evidence type="ECO:0000259" key="3">
    <source>
        <dbReference type="PROSITE" id="PS50108"/>
    </source>
</evidence>
<evidence type="ECO:0000313" key="5">
    <source>
        <dbReference type="Proteomes" id="UP000567179"/>
    </source>
</evidence>
<protein>
    <recommendedName>
        <fullName evidence="6">Non-specific serine/threonine protein kinase</fullName>
    </recommendedName>
</protein>
<comment type="caution">
    <text evidence="4">The sequence shown here is derived from an EMBL/GenBank/DDBJ whole genome shotgun (WGS) entry which is preliminary data.</text>
</comment>
<dbReference type="AlphaFoldDB" id="A0A8H5EUI1"/>
<dbReference type="SUPFAM" id="SSF50729">
    <property type="entry name" value="PH domain-like"/>
    <property type="match status" value="2"/>
</dbReference>
<feature type="domain" description="PH" evidence="2">
    <location>
        <begin position="178"/>
        <end position="282"/>
    </location>
</feature>
<feature type="compositionally biased region" description="Basic residues" evidence="1">
    <location>
        <begin position="333"/>
        <end position="342"/>
    </location>
</feature>
<dbReference type="PROSITE" id="PS50003">
    <property type="entry name" value="PH_DOMAIN"/>
    <property type="match status" value="2"/>
</dbReference>